<dbReference type="OMA" id="HYEDECR"/>
<feature type="region of interest" description="Disordered" evidence="1">
    <location>
        <begin position="518"/>
        <end position="711"/>
    </location>
</feature>
<proteinExistence type="predicted"/>
<name>T1IIJ2_STRMM</name>
<feature type="compositionally biased region" description="Basic residues" evidence="1">
    <location>
        <begin position="644"/>
        <end position="663"/>
    </location>
</feature>
<evidence type="ECO:0000259" key="2">
    <source>
        <dbReference type="Pfam" id="PF09133"/>
    </source>
</evidence>
<dbReference type="GO" id="GO:0000775">
    <property type="term" value="C:chromosome, centromeric region"/>
    <property type="evidence" value="ECO:0007669"/>
    <property type="project" value="TreeGrafter"/>
</dbReference>
<dbReference type="AlphaFoldDB" id="T1IIJ2"/>
<dbReference type="InterPro" id="IPR039110">
    <property type="entry name" value="KNL2-like"/>
</dbReference>
<feature type="compositionally biased region" description="Basic residues" evidence="1">
    <location>
        <begin position="810"/>
        <end position="825"/>
    </location>
</feature>
<feature type="region of interest" description="Disordered" evidence="1">
    <location>
        <begin position="98"/>
        <end position="123"/>
    </location>
</feature>
<organism evidence="3 4">
    <name type="scientific">Strigamia maritima</name>
    <name type="common">European centipede</name>
    <name type="synonym">Geophilus maritimus</name>
    <dbReference type="NCBI Taxonomy" id="126957"/>
    <lineage>
        <taxon>Eukaryota</taxon>
        <taxon>Metazoa</taxon>
        <taxon>Ecdysozoa</taxon>
        <taxon>Arthropoda</taxon>
        <taxon>Myriapoda</taxon>
        <taxon>Chilopoda</taxon>
        <taxon>Pleurostigmophora</taxon>
        <taxon>Geophilomorpha</taxon>
        <taxon>Linotaeniidae</taxon>
        <taxon>Strigamia</taxon>
    </lineage>
</organism>
<dbReference type="Proteomes" id="UP000014500">
    <property type="component" value="Unassembled WGS sequence"/>
</dbReference>
<dbReference type="EMBL" id="JH430174">
    <property type="status" value="NOT_ANNOTATED_CDS"/>
    <property type="molecule type" value="Genomic_DNA"/>
</dbReference>
<evidence type="ECO:0000256" key="1">
    <source>
        <dbReference type="SAM" id="MobiDB-lite"/>
    </source>
</evidence>
<reference evidence="4" key="1">
    <citation type="submission" date="2011-05" db="EMBL/GenBank/DDBJ databases">
        <authorList>
            <person name="Richards S.R."/>
            <person name="Qu J."/>
            <person name="Jiang H."/>
            <person name="Jhangiani S.N."/>
            <person name="Agravi P."/>
            <person name="Goodspeed R."/>
            <person name="Gross S."/>
            <person name="Mandapat C."/>
            <person name="Jackson L."/>
            <person name="Mathew T."/>
            <person name="Pu L."/>
            <person name="Thornton R."/>
            <person name="Saada N."/>
            <person name="Wilczek-Boney K.B."/>
            <person name="Lee S."/>
            <person name="Kovar C."/>
            <person name="Wu Y."/>
            <person name="Scherer S.E."/>
            <person name="Worley K.C."/>
            <person name="Muzny D.M."/>
            <person name="Gibbs R."/>
        </authorList>
    </citation>
    <scope>NUCLEOTIDE SEQUENCE</scope>
    <source>
        <strain evidence="4">Brora</strain>
    </source>
</reference>
<dbReference type="PANTHER" id="PTHR16124">
    <property type="entry name" value="MIS18-BINDING PROTEIN 1"/>
    <property type="match status" value="1"/>
</dbReference>
<dbReference type="EnsemblMetazoa" id="SMAR000691-RA">
    <property type="protein sequence ID" value="SMAR000691-PA"/>
    <property type="gene ID" value="SMAR000691"/>
</dbReference>
<feature type="region of interest" description="Disordered" evidence="1">
    <location>
        <begin position="770"/>
        <end position="791"/>
    </location>
</feature>
<feature type="compositionally biased region" description="Basic and acidic residues" evidence="1">
    <location>
        <begin position="518"/>
        <end position="567"/>
    </location>
</feature>
<sequence>MKLITDSPDYPSYHYEDECRMEAESITTSSDSLIKAAERWIRKLELHERNPGSSSLVNRDKMPVHNDTICNNISALTPQISFSNVSYQSRRLTFNHRRSHYPSNSCDNNNNEENVDVDDQNSDNQRIIIRDNVDLRHEKREKRDKRRGNVQNDDKMVTLYNWSVIVNCGKVFLEGFKTQDICPKLWQSSRIEQRIKRNIVRTASGTDYCLLGRMGEGRVKKRIPKGVAVKFGNGFPVNWKALLLGGNTNTKSGNVRYKKTDFNAELSKFEKSVDQIDPNSFLRTRSGRIVFPRLKHWENQYIKHRLDESTCLVINGVEKDIKNSAADSRLKYQNAMEKKDLRAGNTKKKDKTAELVPEKALEKVDRRQMVRINGQIQENTRENGPSGIYEGPATRTRSRVRHDYVGKQILPVKIKMPKHGQKSGKVVKDVQKIETTQENVVKCRQNEAKTQQNVKKIPEVVMMRIKTPEKKVNTRQNARKIPEVVLTRLKTSEKDMNTRHNVRNISELVITRITTVKTSEKEVKTPEKEVEIPEKEAKTPEKDAKTPEKDAKTPEKDAKTPEKEVKTRQNARKISKLVNTRLTTVKTPEKEAKALEKEAKTPEKEVKTRQNARKISELVNTLKTPEKEAKTRRKTTKTSPNRPKTPKKMTKKSKTPTKLKKTSLKLPKISQKGRKTQEKPVKSPPKVTKQSRETTNQPQKPAPMITARPGTISRQRQVLEAIRHNNENFEADFFTASDFNVGKMIKLPTRESVTDLESLSDSYSVVTPNARIPVPKPASRHRTPEPDSSFCQPLSDELFRRKEVDSYIHNRRKKGQGPHVHKRFRQEKSVEQATKNRKKSETKLTKHALQFDSSIDYENYRDDNDDSDFYFED</sequence>
<feature type="region of interest" description="Disordered" evidence="1">
    <location>
        <begin position="810"/>
        <end position="845"/>
    </location>
</feature>
<evidence type="ECO:0000313" key="4">
    <source>
        <dbReference type="Proteomes" id="UP000014500"/>
    </source>
</evidence>
<dbReference type="HOGENOM" id="CLU_329099_0_0_1"/>
<evidence type="ECO:0000313" key="3">
    <source>
        <dbReference type="EnsemblMetazoa" id="SMAR000691-PA"/>
    </source>
</evidence>
<accession>T1IIJ2</accession>
<feature type="compositionally biased region" description="Basic and acidic residues" evidence="1">
    <location>
        <begin position="587"/>
        <end position="608"/>
    </location>
</feature>
<dbReference type="PANTHER" id="PTHR16124:SF3">
    <property type="entry name" value="MIS18-BINDING PROTEIN 1"/>
    <property type="match status" value="1"/>
</dbReference>
<keyword evidence="4" id="KW-1185">Reference proteome</keyword>
<dbReference type="InterPro" id="IPR015216">
    <property type="entry name" value="SANTA"/>
</dbReference>
<dbReference type="Pfam" id="PF09133">
    <property type="entry name" value="SANTA"/>
    <property type="match status" value="1"/>
</dbReference>
<protein>
    <recommendedName>
        <fullName evidence="2">SANTA domain-containing protein</fullName>
    </recommendedName>
</protein>
<feature type="domain" description="SANTA" evidence="2">
    <location>
        <begin position="157"/>
        <end position="241"/>
    </location>
</feature>
<reference evidence="3" key="2">
    <citation type="submission" date="2015-02" db="UniProtKB">
        <authorList>
            <consortium name="EnsemblMetazoa"/>
        </authorList>
    </citation>
    <scope>IDENTIFICATION</scope>
</reference>